<keyword evidence="9" id="KW-0472">Membrane</keyword>
<dbReference type="Pfam" id="PF17964">
    <property type="entry name" value="Big_10"/>
    <property type="match status" value="1"/>
</dbReference>
<dbReference type="Gene3D" id="2.40.440.10">
    <property type="entry name" value="L,D-transpeptidase catalytic domain-like"/>
    <property type="match status" value="1"/>
</dbReference>
<dbReference type="PROSITE" id="PS52029">
    <property type="entry name" value="LD_TPASE"/>
    <property type="match status" value="1"/>
</dbReference>
<dbReference type="UniPathway" id="UPA00219"/>
<evidence type="ECO:0000256" key="4">
    <source>
        <dbReference type="ARBA" id="ARBA00022984"/>
    </source>
</evidence>
<evidence type="ECO:0000256" key="8">
    <source>
        <dbReference type="PROSITE-ProRule" id="PRU01373"/>
    </source>
</evidence>
<evidence type="ECO:0000256" key="2">
    <source>
        <dbReference type="ARBA" id="ARBA00022679"/>
    </source>
</evidence>
<gene>
    <name evidence="11" type="ORF">CQY22_001045</name>
</gene>
<comment type="pathway">
    <text evidence="7">Glycan biosynthesis.</text>
</comment>
<feature type="active site" description="Proton donor/acceptor" evidence="8">
    <location>
        <position position="354"/>
    </location>
</feature>
<dbReference type="GO" id="GO:0071972">
    <property type="term" value="F:peptidoglycan L,D-transpeptidase activity"/>
    <property type="evidence" value="ECO:0007669"/>
    <property type="project" value="TreeGrafter"/>
</dbReference>
<keyword evidence="12" id="KW-1185">Reference proteome</keyword>
<organism evidence="11 12">
    <name type="scientific">Mycolicibacterium brumae</name>
    <dbReference type="NCBI Taxonomy" id="85968"/>
    <lineage>
        <taxon>Bacteria</taxon>
        <taxon>Bacillati</taxon>
        <taxon>Actinomycetota</taxon>
        <taxon>Actinomycetes</taxon>
        <taxon>Mycobacteriales</taxon>
        <taxon>Mycobacteriaceae</taxon>
        <taxon>Mycolicibacterium</taxon>
    </lineage>
</organism>
<dbReference type="PANTHER" id="PTHR30582">
    <property type="entry name" value="L,D-TRANSPEPTIDASE"/>
    <property type="match status" value="1"/>
</dbReference>
<evidence type="ECO:0000256" key="3">
    <source>
        <dbReference type="ARBA" id="ARBA00022960"/>
    </source>
</evidence>
<dbReference type="GO" id="GO:0008360">
    <property type="term" value="P:regulation of cell shape"/>
    <property type="evidence" value="ECO:0007669"/>
    <property type="project" value="UniProtKB-UniRule"/>
</dbReference>
<feature type="domain" description="L,D-TPase catalytic" evidence="10">
    <location>
        <begin position="261"/>
        <end position="396"/>
    </location>
</feature>
<dbReference type="GO" id="GO:0005576">
    <property type="term" value="C:extracellular region"/>
    <property type="evidence" value="ECO:0007669"/>
    <property type="project" value="TreeGrafter"/>
</dbReference>
<dbReference type="EMBL" id="PDCN02000001">
    <property type="protein sequence ID" value="PIB77569.1"/>
    <property type="molecule type" value="Genomic_DNA"/>
</dbReference>
<protein>
    <recommendedName>
        <fullName evidence="10">L,D-TPase catalytic domain-containing protein</fullName>
    </recommendedName>
</protein>
<dbReference type="GO" id="GO:0016746">
    <property type="term" value="F:acyltransferase activity"/>
    <property type="evidence" value="ECO:0007669"/>
    <property type="project" value="UniProtKB-KW"/>
</dbReference>
<keyword evidence="6 8" id="KW-0961">Cell wall biogenesis/degradation</keyword>
<keyword evidence="3 8" id="KW-0133">Cell shape</keyword>
<evidence type="ECO:0000259" key="10">
    <source>
        <dbReference type="PROSITE" id="PS52029"/>
    </source>
</evidence>
<dbReference type="Gene3D" id="2.60.40.3710">
    <property type="match status" value="1"/>
</dbReference>
<evidence type="ECO:0000256" key="6">
    <source>
        <dbReference type="ARBA" id="ARBA00023316"/>
    </source>
</evidence>
<name>A0A2G5PGY0_9MYCO</name>
<dbReference type="InterPro" id="IPR038063">
    <property type="entry name" value="Transpep_catalytic_dom"/>
</dbReference>
<dbReference type="CDD" id="cd13432">
    <property type="entry name" value="LDT_IgD_like_2"/>
    <property type="match status" value="1"/>
</dbReference>
<dbReference type="AlphaFoldDB" id="A0A2G5PGY0"/>
<keyword evidence="4 8" id="KW-0573">Peptidoglycan synthesis</keyword>
<dbReference type="GO" id="GO:0071555">
    <property type="term" value="P:cell wall organization"/>
    <property type="evidence" value="ECO:0007669"/>
    <property type="project" value="UniProtKB-UniRule"/>
</dbReference>
<dbReference type="GO" id="GO:0018104">
    <property type="term" value="P:peptidoglycan-protein cross-linking"/>
    <property type="evidence" value="ECO:0007669"/>
    <property type="project" value="TreeGrafter"/>
</dbReference>
<evidence type="ECO:0000256" key="1">
    <source>
        <dbReference type="ARBA" id="ARBA00004752"/>
    </source>
</evidence>
<dbReference type="InterPro" id="IPR041280">
    <property type="entry name" value="Big_10"/>
</dbReference>
<accession>A0A2G5PGY0</accession>
<comment type="pathway">
    <text evidence="1 8">Cell wall biogenesis; peptidoglycan biosynthesis.</text>
</comment>
<dbReference type="InterPro" id="IPR005490">
    <property type="entry name" value="LD_TPept_cat_dom"/>
</dbReference>
<dbReference type="Pfam" id="PF03734">
    <property type="entry name" value="YkuD"/>
    <property type="match status" value="1"/>
</dbReference>
<keyword evidence="9" id="KW-1133">Transmembrane helix</keyword>
<proteinExistence type="predicted"/>
<evidence type="ECO:0000256" key="9">
    <source>
        <dbReference type="SAM" id="Phobius"/>
    </source>
</evidence>
<dbReference type="STRING" id="85968.GCA_900073015_01639"/>
<keyword evidence="5" id="KW-0012">Acyltransferase</keyword>
<dbReference type="SUPFAM" id="SSF141523">
    <property type="entry name" value="L,D-transpeptidase catalytic domain-like"/>
    <property type="match status" value="1"/>
</dbReference>
<keyword evidence="9" id="KW-0812">Transmembrane</keyword>
<dbReference type="Proteomes" id="UP000230551">
    <property type="component" value="Unassembled WGS sequence"/>
</dbReference>
<dbReference type="CDD" id="cd16913">
    <property type="entry name" value="YkuD_like"/>
    <property type="match status" value="1"/>
</dbReference>
<dbReference type="InterPro" id="IPR050979">
    <property type="entry name" value="LD-transpeptidase"/>
</dbReference>
<reference evidence="11 12" key="1">
    <citation type="journal article" date="2017" name="Infect. Genet. Evol.">
        <title>The new phylogeny of the genus Mycobacterium: The old and the news.</title>
        <authorList>
            <person name="Tortoli E."/>
            <person name="Fedrizzi T."/>
            <person name="Meehan C.J."/>
            <person name="Trovato A."/>
            <person name="Grottola A."/>
            <person name="Giacobazzi E."/>
            <person name="Serpini G.F."/>
            <person name="Tagliazucchi S."/>
            <person name="Fabio A."/>
            <person name="Bettua C."/>
            <person name="Bertorelli R."/>
            <person name="Frascaro F."/>
            <person name="De Sanctis V."/>
            <person name="Pecorari M."/>
            <person name="Jousson O."/>
            <person name="Segata N."/>
            <person name="Cirillo D.M."/>
        </authorList>
    </citation>
    <scope>NUCLEOTIDE SEQUENCE [LARGE SCALE GENOMIC DNA]</scope>
    <source>
        <strain evidence="11 12">CIP1034565</strain>
    </source>
</reference>
<evidence type="ECO:0000256" key="5">
    <source>
        <dbReference type="ARBA" id="ARBA00023315"/>
    </source>
</evidence>
<keyword evidence="2" id="KW-0808">Transferase</keyword>
<dbReference type="FunFam" id="2.60.40.3780:FF:000001">
    <property type="entry name" value="L,D-transpeptidase 2"/>
    <property type="match status" value="1"/>
</dbReference>
<evidence type="ECO:0000313" key="12">
    <source>
        <dbReference type="Proteomes" id="UP000230551"/>
    </source>
</evidence>
<dbReference type="OrthoDB" id="5242354at2"/>
<comment type="caution">
    <text evidence="11">The sequence shown here is derived from an EMBL/GenBank/DDBJ whole genome shotgun (WGS) entry which is preliminary data.</text>
</comment>
<dbReference type="Gene3D" id="2.60.40.3780">
    <property type="match status" value="1"/>
</dbReference>
<feature type="transmembrane region" description="Helical" evidence="9">
    <location>
        <begin position="12"/>
        <end position="35"/>
    </location>
</feature>
<evidence type="ECO:0000313" key="11">
    <source>
        <dbReference type="EMBL" id="PIB77569.1"/>
    </source>
</evidence>
<sequence length="429" mass="45646">MELAVLRVNRRLVGAWLAAFLGVLVIAGGVLVTWLPECQGRCADVANASHPVAVVVTPGPAKLAVMPADGSKGVSPAAPVRVAARTGTLKNVSMVNDAGVEVPGTLSADRLSWTPDTQLGYGRGYTLTTTAVGPGETPTKKVSSFRTVSPDAQSYLYLRMSSGNLISEGATYGVGAVISARFDSPVANRAAAEARMKVTSVPAVEGSWNWVNDQTAHWRPRDYYPAGARVTVDAPMYGVPLGDGVYGAQDEKVSFLIGPRRVSIVDDVDKIVHSFENHQLVRSMPTSMGKGGVEQIAGQTLTYWTPPGIYSVFDKAESVVMDSSTYGVPVNSWLGYKLTIPWATRISTNGIYLHQLNDTVWAQGNTNVSHGCLNLSGENAQWFYNFAQPGDIVEVKNTGGPALTLEQGGDWSVPWDQWQAGSAFAVAAG</sequence>
<feature type="active site" description="Nucleophile" evidence="8">
    <location>
        <position position="372"/>
    </location>
</feature>
<dbReference type="PANTHER" id="PTHR30582:SF2">
    <property type="entry name" value="L,D-TRANSPEPTIDASE YCIB-RELATED"/>
    <property type="match status" value="1"/>
</dbReference>
<evidence type="ECO:0000256" key="7">
    <source>
        <dbReference type="ARBA" id="ARBA00060592"/>
    </source>
</evidence>
<dbReference type="RefSeq" id="WP_090588452.1">
    <property type="nucleotide sequence ID" value="NZ_CP104302.1"/>
</dbReference>